<dbReference type="CDD" id="cd03255">
    <property type="entry name" value="ABC_MJ0796_LolCDE_FtsE"/>
    <property type="match status" value="1"/>
</dbReference>
<feature type="domain" description="ABC transporter" evidence="5">
    <location>
        <begin position="5"/>
        <end position="244"/>
    </location>
</feature>
<evidence type="ECO:0000313" key="6">
    <source>
        <dbReference type="EMBL" id="ADI00151.1"/>
    </source>
</evidence>
<protein>
    <submittedName>
        <fullName evidence="6">ABC transporter related protein</fullName>
    </submittedName>
</protein>
<dbReference type="AlphaFoldDB" id="D6XXV8"/>
<dbReference type="eggNOG" id="COG1136">
    <property type="taxonomic scope" value="Bacteria"/>
</dbReference>
<dbReference type="PANTHER" id="PTHR42798">
    <property type="entry name" value="LIPOPROTEIN-RELEASING SYSTEM ATP-BINDING PROTEIN LOLD"/>
    <property type="match status" value="1"/>
</dbReference>
<dbReference type="InterPro" id="IPR003593">
    <property type="entry name" value="AAA+_ATPase"/>
</dbReference>
<dbReference type="STRING" id="439292.Bsel_2651"/>
<keyword evidence="2" id="KW-0813">Transport</keyword>
<evidence type="ECO:0000256" key="1">
    <source>
        <dbReference type="ARBA" id="ARBA00005417"/>
    </source>
</evidence>
<dbReference type="Pfam" id="PF00005">
    <property type="entry name" value="ABC_tran"/>
    <property type="match status" value="1"/>
</dbReference>
<organism evidence="6 7">
    <name type="scientific">Bacillus selenitireducens (strain ATCC 700615 / DSM 15326 / MLS10)</name>
    <dbReference type="NCBI Taxonomy" id="439292"/>
    <lineage>
        <taxon>Bacteria</taxon>
        <taxon>Bacillati</taxon>
        <taxon>Bacillota</taxon>
        <taxon>Bacilli</taxon>
        <taxon>Bacillales</taxon>
        <taxon>Bacillaceae</taxon>
        <taxon>Salisediminibacterium</taxon>
    </lineage>
</organism>
<evidence type="ECO:0000256" key="4">
    <source>
        <dbReference type="ARBA" id="ARBA00022840"/>
    </source>
</evidence>
<dbReference type="Proteomes" id="UP000000271">
    <property type="component" value="Chromosome"/>
</dbReference>
<proteinExistence type="inferred from homology"/>
<dbReference type="Gene3D" id="3.40.50.300">
    <property type="entry name" value="P-loop containing nucleotide triphosphate hydrolases"/>
    <property type="match status" value="1"/>
</dbReference>
<dbReference type="InterPro" id="IPR017911">
    <property type="entry name" value="MacB-like_ATP-bd"/>
</dbReference>
<dbReference type="SUPFAM" id="SSF52540">
    <property type="entry name" value="P-loop containing nucleoside triphosphate hydrolases"/>
    <property type="match status" value="1"/>
</dbReference>
<dbReference type="GO" id="GO:0022857">
    <property type="term" value="F:transmembrane transporter activity"/>
    <property type="evidence" value="ECO:0007669"/>
    <property type="project" value="UniProtKB-ARBA"/>
</dbReference>
<accession>D6XXV8</accession>
<keyword evidence="3" id="KW-0547">Nucleotide-binding</keyword>
<dbReference type="SMART" id="SM00382">
    <property type="entry name" value="AAA"/>
    <property type="match status" value="1"/>
</dbReference>
<dbReference type="GO" id="GO:0098796">
    <property type="term" value="C:membrane protein complex"/>
    <property type="evidence" value="ECO:0007669"/>
    <property type="project" value="UniProtKB-ARBA"/>
</dbReference>
<keyword evidence="7" id="KW-1185">Reference proteome</keyword>
<evidence type="ECO:0000256" key="3">
    <source>
        <dbReference type="ARBA" id="ARBA00022741"/>
    </source>
</evidence>
<dbReference type="KEGG" id="bse:Bsel_2651"/>
<dbReference type="OrthoDB" id="9791546at2"/>
<dbReference type="PANTHER" id="PTHR42798:SF7">
    <property type="entry name" value="ALPHA-D-RIBOSE 1-METHYLPHOSPHONATE 5-TRIPHOSPHATE SYNTHASE SUBUNIT PHNL"/>
    <property type="match status" value="1"/>
</dbReference>
<dbReference type="HOGENOM" id="CLU_000604_1_22_9"/>
<dbReference type="GO" id="GO:0005524">
    <property type="term" value="F:ATP binding"/>
    <property type="evidence" value="ECO:0007669"/>
    <property type="project" value="UniProtKB-KW"/>
</dbReference>
<dbReference type="PROSITE" id="PS50893">
    <property type="entry name" value="ABC_TRANSPORTER_2"/>
    <property type="match status" value="1"/>
</dbReference>
<dbReference type="FunFam" id="3.40.50.300:FF:000032">
    <property type="entry name" value="Export ABC transporter ATP-binding protein"/>
    <property type="match status" value="1"/>
</dbReference>
<comment type="similarity">
    <text evidence="1">Belongs to the ABC transporter superfamily.</text>
</comment>
<dbReference type="InterPro" id="IPR003439">
    <property type="entry name" value="ABC_transporter-like_ATP-bd"/>
</dbReference>
<evidence type="ECO:0000259" key="5">
    <source>
        <dbReference type="PROSITE" id="PS50893"/>
    </source>
</evidence>
<gene>
    <name evidence="6" type="ordered locus">Bsel_2651</name>
</gene>
<evidence type="ECO:0000256" key="2">
    <source>
        <dbReference type="ARBA" id="ARBA00022448"/>
    </source>
</evidence>
<dbReference type="InterPro" id="IPR027417">
    <property type="entry name" value="P-loop_NTPase"/>
</dbReference>
<reference evidence="6" key="1">
    <citation type="submission" date="2009-10" db="EMBL/GenBank/DDBJ databases">
        <title>Complete sequence of Bacillus selenitireducens MLS10.</title>
        <authorList>
            <consortium name="US DOE Joint Genome Institute"/>
            <person name="Lucas S."/>
            <person name="Copeland A."/>
            <person name="Lapidus A."/>
            <person name="Glavina del Rio T."/>
            <person name="Dalin E."/>
            <person name="Tice H."/>
            <person name="Bruce D."/>
            <person name="Goodwin L."/>
            <person name="Pitluck S."/>
            <person name="Sims D."/>
            <person name="Brettin T."/>
            <person name="Detter J.C."/>
            <person name="Han C."/>
            <person name="Larimer F."/>
            <person name="Land M."/>
            <person name="Hauser L."/>
            <person name="Kyrpides N."/>
            <person name="Ovchinnikova G."/>
            <person name="Stolz J."/>
        </authorList>
    </citation>
    <scope>NUCLEOTIDE SEQUENCE [LARGE SCALE GENOMIC DNA]</scope>
    <source>
        <strain evidence="6">MLS10</strain>
    </source>
</reference>
<dbReference type="EMBL" id="CP001791">
    <property type="protein sequence ID" value="ADI00151.1"/>
    <property type="molecule type" value="Genomic_DNA"/>
</dbReference>
<evidence type="ECO:0000313" key="7">
    <source>
        <dbReference type="Proteomes" id="UP000000271"/>
    </source>
</evidence>
<sequence length="255" mass="28455">MSTLIKVNQLRKTYGKGEKAFHAVDGISFELEQGEFIAVMGPSGSGKSTLLNLLSTIDRPTEGDIIVEGANLSAMTEKDLADFRQKKLGFIFQEYNLLDSLTVEENIMLPLAISKAAPQTMKQRVQILTTIFGIDRLLKHFPHQLSGGQKQRTAACRALVADPAFIFADEPTGALDSKSATDLLERLNRINSDQETTILMVTHDAYAASFCRRVMFIKDGCLFKELYRRDRSQNDFFKKILEEIATTGGETDEVH</sequence>
<name>D6XXV8_BACIE</name>
<dbReference type="GO" id="GO:0016887">
    <property type="term" value="F:ATP hydrolysis activity"/>
    <property type="evidence" value="ECO:0007669"/>
    <property type="project" value="InterPro"/>
</dbReference>
<keyword evidence="4" id="KW-0067">ATP-binding</keyword>
<dbReference type="RefSeq" id="WP_013173571.1">
    <property type="nucleotide sequence ID" value="NC_014219.1"/>
</dbReference>